<dbReference type="AlphaFoldDB" id="A7VWD2"/>
<protein>
    <submittedName>
        <fullName evidence="1">Uncharacterized protein</fullName>
    </submittedName>
</protein>
<comment type="caution">
    <text evidence="1">The sequence shown here is derived from an EMBL/GenBank/DDBJ whole genome shotgun (WGS) entry which is preliminary data.</text>
</comment>
<gene>
    <name evidence="1" type="ORF">CLOLEP_02896</name>
</gene>
<dbReference type="EMBL" id="ABCB02000020">
    <property type="protein sequence ID" value="EDO60079.1"/>
    <property type="molecule type" value="Genomic_DNA"/>
</dbReference>
<reference evidence="1 2" key="2">
    <citation type="submission" date="2007-08" db="EMBL/GenBank/DDBJ databases">
        <authorList>
            <person name="Fulton L."/>
            <person name="Clifton S."/>
            <person name="Fulton B."/>
            <person name="Xu J."/>
            <person name="Minx P."/>
            <person name="Pepin K.H."/>
            <person name="Johnson M."/>
            <person name="Thiruvilangam P."/>
            <person name="Bhonagiri V."/>
            <person name="Nash W.E."/>
            <person name="Wang C."/>
            <person name="Mardis E.R."/>
            <person name="Wilson R.K."/>
        </authorList>
    </citation>
    <scope>NUCLEOTIDE SEQUENCE [LARGE SCALE GENOMIC DNA]</scope>
    <source>
        <strain evidence="1 2">DSM 753</strain>
    </source>
</reference>
<evidence type="ECO:0000313" key="2">
    <source>
        <dbReference type="Proteomes" id="UP000003490"/>
    </source>
</evidence>
<accession>A7VWD2</accession>
<evidence type="ECO:0000313" key="1">
    <source>
        <dbReference type="EMBL" id="EDO60079.1"/>
    </source>
</evidence>
<name>A7VWD2_9FIRM</name>
<proteinExistence type="predicted"/>
<organism evidence="1 2">
    <name type="scientific">[Clostridium] leptum DSM 753</name>
    <dbReference type="NCBI Taxonomy" id="428125"/>
    <lineage>
        <taxon>Bacteria</taxon>
        <taxon>Bacillati</taxon>
        <taxon>Bacillota</taxon>
        <taxon>Clostridia</taxon>
        <taxon>Eubacteriales</taxon>
        <taxon>Oscillospiraceae</taxon>
        <taxon>Oscillospiraceae incertae sedis</taxon>
    </lineage>
</organism>
<dbReference type="HOGENOM" id="CLU_3214478_0_0_9"/>
<sequence length="44" mass="5211">MIKFSLLCSAPFMGKFDFFNKEAYILDHKSLQKHNAETMQKMLK</sequence>
<reference evidence="1 2" key="1">
    <citation type="submission" date="2007-08" db="EMBL/GenBank/DDBJ databases">
        <title>Draft genome sequence of Clostridium leptum (DSM 753).</title>
        <authorList>
            <person name="Sudarsanam P."/>
            <person name="Ley R."/>
            <person name="Guruge J."/>
            <person name="Turnbaugh P.J."/>
            <person name="Mahowald M."/>
            <person name="Liep D."/>
            <person name="Gordon J."/>
        </authorList>
    </citation>
    <scope>NUCLEOTIDE SEQUENCE [LARGE SCALE GENOMIC DNA]</scope>
    <source>
        <strain evidence="1 2">DSM 753</strain>
    </source>
</reference>
<dbReference type="Proteomes" id="UP000003490">
    <property type="component" value="Unassembled WGS sequence"/>
</dbReference>